<feature type="compositionally biased region" description="Polar residues" evidence="1">
    <location>
        <begin position="207"/>
        <end position="220"/>
    </location>
</feature>
<sequence>NVKGKWICNMCLMKRELLAKTGTWYHGPNAQPSINSHSICKKLSFSEIESSENDGTGTEATCSEGVQTQAFSDYEYRRLDLVLRTPMLPGKRSRIYHLYGERDLIEPDEDLEIDDEQFYKERQFCRRKRYSRKNRKSRTSTNSYSEKDKDSYGLKEAAVQVVLKYPNKESSWLSHPDSKVENQNNIYLSGESVPLFTESSASGSRRVSWESTCTESSGQRRGSKDNEVYSDESRHVIQFCDLNVSEIKRQDALYFSSSSGILSDTKCSDNMGHSSPSPVSNISRLDRTPPRVSASCITNNEKVLKPKFLSHQSLIDDVRESSHAQINSLSPDIALNCNQHHRRYRSHKIPSE</sequence>
<evidence type="ECO:0000313" key="3">
    <source>
        <dbReference type="Proteomes" id="UP001634394"/>
    </source>
</evidence>
<evidence type="ECO:0000256" key="1">
    <source>
        <dbReference type="SAM" id="MobiDB-lite"/>
    </source>
</evidence>
<dbReference type="InterPro" id="IPR013083">
    <property type="entry name" value="Znf_RING/FYVE/PHD"/>
</dbReference>
<feature type="compositionally biased region" description="Polar residues" evidence="1">
    <location>
        <begin position="271"/>
        <end position="283"/>
    </location>
</feature>
<feature type="region of interest" description="Disordered" evidence="1">
    <location>
        <begin position="207"/>
        <end position="229"/>
    </location>
</feature>
<feature type="region of interest" description="Disordered" evidence="1">
    <location>
        <begin position="266"/>
        <end position="286"/>
    </location>
</feature>
<keyword evidence="3" id="KW-1185">Reference proteome</keyword>
<feature type="region of interest" description="Disordered" evidence="1">
    <location>
        <begin position="130"/>
        <end position="150"/>
    </location>
</feature>
<dbReference type="AlphaFoldDB" id="A0ABD3W3G6"/>
<gene>
    <name evidence="2" type="ORF">ACJMK2_041230</name>
</gene>
<proteinExistence type="predicted"/>
<dbReference type="Gene3D" id="3.30.40.10">
    <property type="entry name" value="Zinc/RING finger domain, C3HC4 (zinc finger)"/>
    <property type="match status" value="1"/>
</dbReference>
<feature type="non-terminal residue" evidence="2">
    <location>
        <position position="1"/>
    </location>
</feature>
<comment type="caution">
    <text evidence="2">The sequence shown here is derived from an EMBL/GenBank/DDBJ whole genome shotgun (WGS) entry which is preliminary data.</text>
</comment>
<dbReference type="Proteomes" id="UP001634394">
    <property type="component" value="Unassembled WGS sequence"/>
</dbReference>
<accession>A0ABD3W3G6</accession>
<reference evidence="2 3" key="1">
    <citation type="submission" date="2024-11" db="EMBL/GenBank/DDBJ databases">
        <title>Chromosome-level genome assembly of the freshwater bivalve Anodonta woodiana.</title>
        <authorList>
            <person name="Chen X."/>
        </authorList>
    </citation>
    <scope>NUCLEOTIDE SEQUENCE [LARGE SCALE GENOMIC DNA]</scope>
    <source>
        <strain evidence="2">MN2024</strain>
        <tissue evidence="2">Gills</tissue>
    </source>
</reference>
<dbReference type="EMBL" id="JBJQND010000008">
    <property type="protein sequence ID" value="KAL3868422.1"/>
    <property type="molecule type" value="Genomic_DNA"/>
</dbReference>
<organism evidence="2 3">
    <name type="scientific">Sinanodonta woodiana</name>
    <name type="common">Chinese pond mussel</name>
    <name type="synonym">Anodonta woodiana</name>
    <dbReference type="NCBI Taxonomy" id="1069815"/>
    <lineage>
        <taxon>Eukaryota</taxon>
        <taxon>Metazoa</taxon>
        <taxon>Spiralia</taxon>
        <taxon>Lophotrochozoa</taxon>
        <taxon>Mollusca</taxon>
        <taxon>Bivalvia</taxon>
        <taxon>Autobranchia</taxon>
        <taxon>Heteroconchia</taxon>
        <taxon>Palaeoheterodonta</taxon>
        <taxon>Unionida</taxon>
        <taxon>Unionoidea</taxon>
        <taxon>Unionidae</taxon>
        <taxon>Unioninae</taxon>
        <taxon>Sinanodonta</taxon>
    </lineage>
</organism>
<evidence type="ECO:0000313" key="2">
    <source>
        <dbReference type="EMBL" id="KAL3868422.1"/>
    </source>
</evidence>
<feature type="non-terminal residue" evidence="2">
    <location>
        <position position="352"/>
    </location>
</feature>
<name>A0ABD3W3G6_SINWO</name>
<protein>
    <submittedName>
        <fullName evidence="2">Uncharacterized protein</fullName>
    </submittedName>
</protein>